<evidence type="ECO:0000313" key="10">
    <source>
        <dbReference type="EMBL" id="AHE57109.1"/>
    </source>
</evidence>
<keyword evidence="2" id="KW-0813">Transport</keyword>
<dbReference type="PANTHER" id="PTHR47234">
    <property type="match status" value="1"/>
</dbReference>
<dbReference type="AlphaFoldDB" id="W0AGT9"/>
<organism evidence="10 11">
    <name type="scientific">Sphingomonas sanxanigenens DSM 19645 = NX02</name>
    <dbReference type="NCBI Taxonomy" id="1123269"/>
    <lineage>
        <taxon>Bacteria</taxon>
        <taxon>Pseudomonadati</taxon>
        <taxon>Pseudomonadota</taxon>
        <taxon>Alphaproteobacteria</taxon>
        <taxon>Sphingomonadales</taxon>
        <taxon>Sphingomonadaceae</taxon>
        <taxon>Sphingomonas</taxon>
    </lineage>
</organism>
<evidence type="ECO:0000259" key="9">
    <source>
        <dbReference type="SMART" id="SM00965"/>
    </source>
</evidence>
<dbReference type="PATRIC" id="fig|1123269.5.peg.5422"/>
<dbReference type="GO" id="GO:0009279">
    <property type="term" value="C:cell outer membrane"/>
    <property type="evidence" value="ECO:0007669"/>
    <property type="project" value="UniProtKB-SubCell"/>
</dbReference>
<dbReference type="InterPro" id="IPR000531">
    <property type="entry name" value="Beta-barrel_TonB"/>
</dbReference>
<evidence type="ECO:0000256" key="2">
    <source>
        <dbReference type="ARBA" id="ARBA00022448"/>
    </source>
</evidence>
<dbReference type="Gene3D" id="2.40.170.20">
    <property type="entry name" value="TonB-dependent receptor, beta-barrel domain"/>
    <property type="match status" value="1"/>
</dbReference>
<dbReference type="EMBL" id="CP006644">
    <property type="protein sequence ID" value="AHE57109.1"/>
    <property type="molecule type" value="Genomic_DNA"/>
</dbReference>
<keyword evidence="8" id="KW-0732">Signal</keyword>
<evidence type="ECO:0000256" key="3">
    <source>
        <dbReference type="ARBA" id="ARBA00022496"/>
    </source>
</evidence>
<dbReference type="OrthoDB" id="7051241at2"/>
<dbReference type="eggNOG" id="COG4206">
    <property type="taxonomic scope" value="Bacteria"/>
</dbReference>
<evidence type="ECO:0000256" key="6">
    <source>
        <dbReference type="ARBA" id="ARBA00023237"/>
    </source>
</evidence>
<dbReference type="Proteomes" id="UP000018851">
    <property type="component" value="Chromosome"/>
</dbReference>
<name>W0AGT9_9SPHN</name>
<evidence type="ECO:0000256" key="5">
    <source>
        <dbReference type="ARBA" id="ARBA00023136"/>
    </source>
</evidence>
<dbReference type="Pfam" id="PF07715">
    <property type="entry name" value="Plug"/>
    <property type="match status" value="1"/>
</dbReference>
<evidence type="ECO:0000313" key="11">
    <source>
        <dbReference type="Proteomes" id="UP000018851"/>
    </source>
</evidence>
<dbReference type="InterPro" id="IPR036942">
    <property type="entry name" value="Beta-barrel_TonB_sf"/>
</dbReference>
<dbReference type="InterPro" id="IPR037066">
    <property type="entry name" value="Plug_dom_sf"/>
</dbReference>
<keyword evidence="3" id="KW-0406">Ion transport</keyword>
<keyword evidence="11" id="KW-1185">Reference proteome</keyword>
<keyword evidence="7" id="KW-0798">TonB box</keyword>
<evidence type="ECO:0000256" key="7">
    <source>
        <dbReference type="RuleBase" id="RU003357"/>
    </source>
</evidence>
<dbReference type="SMART" id="SM00965">
    <property type="entry name" value="STN"/>
    <property type="match status" value="1"/>
</dbReference>
<dbReference type="Gene3D" id="3.55.50.30">
    <property type="match status" value="1"/>
</dbReference>
<keyword evidence="4" id="KW-0408">Iron</keyword>
<dbReference type="Gene3D" id="2.170.130.10">
    <property type="entry name" value="TonB-dependent receptor, plug domain"/>
    <property type="match status" value="1"/>
</dbReference>
<comment type="subcellular location">
    <subcellularLocation>
        <location evidence="1 7">Cell outer membrane</location>
    </subcellularLocation>
</comment>
<comment type="similarity">
    <text evidence="7">Belongs to the TonB-dependent receptor family.</text>
</comment>
<dbReference type="PANTHER" id="PTHR47234:SF3">
    <property type="entry name" value="SECRETIN_TONB SHORT N-TERMINAL DOMAIN-CONTAINING PROTEIN"/>
    <property type="match status" value="1"/>
</dbReference>
<dbReference type="RefSeq" id="WP_025295207.1">
    <property type="nucleotide sequence ID" value="NZ_CP006644.1"/>
</dbReference>
<dbReference type="HOGENOM" id="CLU_010745_0_0_5"/>
<evidence type="ECO:0000256" key="1">
    <source>
        <dbReference type="ARBA" id="ARBA00004442"/>
    </source>
</evidence>
<feature type="chain" id="PRO_5004785238" description="Secretin/TonB short N-terminal domain-containing protein" evidence="8">
    <location>
        <begin position="28"/>
        <end position="1008"/>
    </location>
</feature>
<evidence type="ECO:0000256" key="8">
    <source>
        <dbReference type="SAM" id="SignalP"/>
    </source>
</evidence>
<dbReference type="eggNOG" id="COG1629">
    <property type="taxonomic scope" value="Bacteria"/>
</dbReference>
<keyword evidence="3" id="KW-0410">Iron transport</keyword>
<keyword evidence="5 7" id="KW-0472">Membrane</keyword>
<dbReference type="InterPro" id="IPR011662">
    <property type="entry name" value="Secretin/TonB_short_N"/>
</dbReference>
<accession>W0AGT9</accession>
<dbReference type="GO" id="GO:0006826">
    <property type="term" value="P:iron ion transport"/>
    <property type="evidence" value="ECO:0007669"/>
    <property type="project" value="UniProtKB-KW"/>
</dbReference>
<dbReference type="KEGG" id="ssan:NX02_27625"/>
<protein>
    <recommendedName>
        <fullName evidence="9">Secretin/TonB short N-terminal domain-containing protein</fullName>
    </recommendedName>
</protein>
<feature type="domain" description="Secretin/TonB short N-terminal" evidence="9">
    <location>
        <begin position="52"/>
        <end position="103"/>
    </location>
</feature>
<reference evidence="10 11" key="1">
    <citation type="submission" date="2013-07" db="EMBL/GenBank/DDBJ databases">
        <title>Completed genome of Sphingomonas sanxanigenens NX02.</title>
        <authorList>
            <person name="Ma T."/>
            <person name="Huang H."/>
            <person name="Wu M."/>
            <person name="Li X."/>
            <person name="Li G."/>
        </authorList>
    </citation>
    <scope>NUCLEOTIDE SEQUENCE [LARGE SCALE GENOMIC DNA]</scope>
    <source>
        <strain evidence="10 11">NX02</strain>
    </source>
</reference>
<keyword evidence="6" id="KW-0998">Cell outer membrane</keyword>
<dbReference type="STRING" id="1123269.NX02_27625"/>
<feature type="signal peptide" evidence="8">
    <location>
        <begin position="1"/>
        <end position="27"/>
    </location>
</feature>
<proteinExistence type="inferred from homology"/>
<dbReference type="SUPFAM" id="SSF56935">
    <property type="entry name" value="Porins"/>
    <property type="match status" value="1"/>
</dbReference>
<dbReference type="InterPro" id="IPR012910">
    <property type="entry name" value="Plug_dom"/>
</dbReference>
<evidence type="ECO:0000256" key="4">
    <source>
        <dbReference type="ARBA" id="ARBA00023004"/>
    </source>
</evidence>
<gene>
    <name evidence="10" type="ORF">NX02_27625</name>
</gene>
<dbReference type="Pfam" id="PF00593">
    <property type="entry name" value="TonB_dep_Rec_b-barrel"/>
    <property type="match status" value="1"/>
</dbReference>
<sequence length="1008" mass="107165">MNSRYYRATAAVVAVAAAIGLPAAAQAQVRAFDVAAQDAASGVKELARQAGIQIIAAGRDVEGRQTNAVKGRLETRAALEALIADTGLSIRSFDGRTAILASEARNDDSALVVTGSRVVRDGYEAPTPTTVLGEMEIQRSAQVNIAEQINRLPALAGSNNPRNTASNISGGFMGISTLNLRNLGATRTLVLFDSQRLPAASLNGLVDANSIPSALVKRVDIVTGGASAAWGSDAVAGVVNFVLDKDFTGVKGNVQGGVTTYGDDANYKVSLSAGSDFADGRGHILVSGEHWFSEGIDGMPRDWYRGRKTLFNPNYTATNGQPEYLVRDGVGYSTVAPGAIVTTGPLRGLYFGPGGTPAQLNFGSVVNNPFMVGGDWRYTDFGNGPQDLDPEVSHKSAYTRLSYEVADTVELFGEFSYVEARTKTTGTPMFNFGGLIIQRDNAFLPEDVRQRMAALGETSLNVGSWNAAIGGIVTETRHDLYRYAVGAEGSTDLFGTGWTWIVRANRNISKFFNGTNVPITANYRAAIDAVRAPSGAIVCRSTLTNPNNGCVPLNILGTGVASDAALDYVIGHSYLNAKITQDVISATVRGEPLSTWAGPVSLAFGAEHRREKEEGESDAMSLVNSYWAGNYKPIHGSFTVNEAFLELVVPLAAETRFADALDLNAAVRATDYSTSGYVTTWKLGLTYAPIPDIRFRVTRSRDIRAGNLSELFLAGQTNTTTLVDPFNNNQAYTVFQTTVGNPIVDPEKADTLNLGAVFQPRFLPGFSASVDYFDIGVKGAIATLSSSTIINQCFQGNAALCDLIERDANGFMTEIFLRPINLSRQTVRGLDFEAGYRLPLSSIAGGLGGGSLSIRGLATRYLEASVDNGINPPTSSLGDNNGVPKWRYLGEIVLEKGPLSFSLTGRGFSDGVLSTSFIECSSNCPASTSLNRTIDDNHVDGAFYIDLSASVALTDQVKLYAAVDNVANKAPAPYAPAGTGIGSAQIGISQTYYDVIGRSFRAGVRFQF</sequence>